<feature type="region of interest" description="Disordered" evidence="7">
    <location>
        <begin position="1"/>
        <end position="39"/>
    </location>
</feature>
<keyword evidence="4" id="KW-0256">Endoplasmic reticulum</keyword>
<keyword evidence="6" id="KW-0472">Membrane</keyword>
<evidence type="ECO:0000256" key="3">
    <source>
        <dbReference type="ARBA" id="ARBA00004370"/>
    </source>
</evidence>
<organism evidence="8 9">
    <name type="scientific">Zopfia rhizophila CBS 207.26</name>
    <dbReference type="NCBI Taxonomy" id="1314779"/>
    <lineage>
        <taxon>Eukaryota</taxon>
        <taxon>Fungi</taxon>
        <taxon>Dikarya</taxon>
        <taxon>Ascomycota</taxon>
        <taxon>Pezizomycotina</taxon>
        <taxon>Dothideomycetes</taxon>
        <taxon>Dothideomycetes incertae sedis</taxon>
        <taxon>Zopfiaceae</taxon>
        <taxon>Zopfia</taxon>
    </lineage>
</organism>
<evidence type="ECO:0000313" key="9">
    <source>
        <dbReference type="Proteomes" id="UP000800200"/>
    </source>
</evidence>
<dbReference type="GO" id="GO:0005783">
    <property type="term" value="C:endoplasmic reticulum"/>
    <property type="evidence" value="ECO:0007669"/>
    <property type="project" value="UniProtKB-SubCell"/>
</dbReference>
<gene>
    <name evidence="8" type="ORF">K469DRAFT_718263</name>
</gene>
<keyword evidence="9" id="KW-1185">Reference proteome</keyword>
<dbReference type="GO" id="GO:0005739">
    <property type="term" value="C:mitochondrion"/>
    <property type="evidence" value="ECO:0007669"/>
    <property type="project" value="UniProtKB-SubCell"/>
</dbReference>
<dbReference type="PANTHER" id="PTHR48182">
    <property type="entry name" value="PROTEIN SERAC1"/>
    <property type="match status" value="1"/>
</dbReference>
<evidence type="ECO:0000256" key="5">
    <source>
        <dbReference type="ARBA" id="ARBA00023128"/>
    </source>
</evidence>
<dbReference type="Proteomes" id="UP000800200">
    <property type="component" value="Unassembled WGS sequence"/>
</dbReference>
<comment type="subcellular location">
    <subcellularLocation>
        <location evidence="2">Endoplasmic reticulum</location>
    </subcellularLocation>
    <subcellularLocation>
        <location evidence="3">Membrane</location>
    </subcellularLocation>
    <subcellularLocation>
        <location evidence="1">Mitochondrion</location>
    </subcellularLocation>
</comment>
<dbReference type="PANTHER" id="PTHR48182:SF2">
    <property type="entry name" value="PROTEIN SERAC1"/>
    <property type="match status" value="1"/>
</dbReference>
<evidence type="ECO:0000256" key="1">
    <source>
        <dbReference type="ARBA" id="ARBA00004173"/>
    </source>
</evidence>
<dbReference type="InterPro" id="IPR052374">
    <property type="entry name" value="SERAC1"/>
</dbReference>
<protein>
    <recommendedName>
        <fullName evidence="10">DUF676 domain-containing protein</fullName>
    </recommendedName>
</protein>
<dbReference type="GO" id="GO:0016020">
    <property type="term" value="C:membrane"/>
    <property type="evidence" value="ECO:0007669"/>
    <property type="project" value="UniProtKB-SubCell"/>
</dbReference>
<evidence type="ECO:0000256" key="6">
    <source>
        <dbReference type="ARBA" id="ARBA00023136"/>
    </source>
</evidence>
<sequence length="135" mass="14897">MRRLLNPFRSSSKAKTPTEPSTSSASAESAKRASGTPQGLRVVAEGINPIVDIVAVHGLNGHRDKTWTASNGVNWLRDLLPQDLPNARIMTWGYDANTHSGSRVSCQYLYDHARSLVADLCLKRQLTKVRNKRDA</sequence>
<accession>A0A6A6DG21</accession>
<dbReference type="AlphaFoldDB" id="A0A6A6DG21"/>
<name>A0A6A6DG21_9PEZI</name>
<dbReference type="EMBL" id="ML994675">
    <property type="protein sequence ID" value="KAF2178451.1"/>
    <property type="molecule type" value="Genomic_DNA"/>
</dbReference>
<reference evidence="8" key="1">
    <citation type="journal article" date="2020" name="Stud. Mycol.">
        <title>101 Dothideomycetes genomes: a test case for predicting lifestyles and emergence of pathogens.</title>
        <authorList>
            <person name="Haridas S."/>
            <person name="Albert R."/>
            <person name="Binder M."/>
            <person name="Bloem J."/>
            <person name="Labutti K."/>
            <person name="Salamov A."/>
            <person name="Andreopoulos B."/>
            <person name="Baker S."/>
            <person name="Barry K."/>
            <person name="Bills G."/>
            <person name="Bluhm B."/>
            <person name="Cannon C."/>
            <person name="Castanera R."/>
            <person name="Culley D."/>
            <person name="Daum C."/>
            <person name="Ezra D."/>
            <person name="Gonzalez J."/>
            <person name="Henrissat B."/>
            <person name="Kuo A."/>
            <person name="Liang C."/>
            <person name="Lipzen A."/>
            <person name="Lutzoni F."/>
            <person name="Magnuson J."/>
            <person name="Mondo S."/>
            <person name="Nolan M."/>
            <person name="Ohm R."/>
            <person name="Pangilinan J."/>
            <person name="Park H.-J."/>
            <person name="Ramirez L."/>
            <person name="Alfaro M."/>
            <person name="Sun H."/>
            <person name="Tritt A."/>
            <person name="Yoshinaga Y."/>
            <person name="Zwiers L.-H."/>
            <person name="Turgeon B."/>
            <person name="Goodwin S."/>
            <person name="Spatafora J."/>
            <person name="Crous P."/>
            <person name="Grigoriev I."/>
        </authorList>
    </citation>
    <scope>NUCLEOTIDE SEQUENCE</scope>
    <source>
        <strain evidence="8">CBS 207.26</strain>
    </source>
</reference>
<dbReference type="OrthoDB" id="5086500at2759"/>
<evidence type="ECO:0000313" key="8">
    <source>
        <dbReference type="EMBL" id="KAF2178451.1"/>
    </source>
</evidence>
<evidence type="ECO:0000256" key="2">
    <source>
        <dbReference type="ARBA" id="ARBA00004240"/>
    </source>
</evidence>
<evidence type="ECO:0000256" key="4">
    <source>
        <dbReference type="ARBA" id="ARBA00022824"/>
    </source>
</evidence>
<feature type="compositionally biased region" description="Low complexity" evidence="7">
    <location>
        <begin position="10"/>
        <end position="34"/>
    </location>
</feature>
<evidence type="ECO:0008006" key="10">
    <source>
        <dbReference type="Google" id="ProtNLM"/>
    </source>
</evidence>
<keyword evidence="5" id="KW-0496">Mitochondrion</keyword>
<evidence type="ECO:0000256" key="7">
    <source>
        <dbReference type="SAM" id="MobiDB-lite"/>
    </source>
</evidence>
<proteinExistence type="predicted"/>